<sequence>MICCEIWRKLDEKFTRFSLWADQTVRRRTLTDVPTKPWKIFKYCVYSHFCFSMIGIVLGITCFCIGVQNSYLYTEVNCGDGTDVFVPIANSMTAFIGLLAFKQGHLAWNAFLHFLFTIVMIFYNLFAVIDTILMATRWKYWAENPRTEENWPKNFQWIDWILAIVLLVNLIICCILTGIHAIYHRDFCGWQRRRDQRSLINNRETRSTV</sequence>
<dbReference type="Proteomes" id="UP000887580">
    <property type="component" value="Unplaced"/>
</dbReference>
<proteinExistence type="predicted"/>
<evidence type="ECO:0000313" key="1">
    <source>
        <dbReference type="Proteomes" id="UP000887580"/>
    </source>
</evidence>
<protein>
    <submittedName>
        <fullName evidence="2">Uncharacterized protein</fullName>
    </submittedName>
</protein>
<accession>A0AC35GIV2</accession>
<organism evidence="1 2">
    <name type="scientific">Panagrolaimus sp. PS1159</name>
    <dbReference type="NCBI Taxonomy" id="55785"/>
    <lineage>
        <taxon>Eukaryota</taxon>
        <taxon>Metazoa</taxon>
        <taxon>Ecdysozoa</taxon>
        <taxon>Nematoda</taxon>
        <taxon>Chromadorea</taxon>
        <taxon>Rhabditida</taxon>
        <taxon>Tylenchina</taxon>
        <taxon>Panagrolaimomorpha</taxon>
        <taxon>Panagrolaimoidea</taxon>
        <taxon>Panagrolaimidae</taxon>
        <taxon>Panagrolaimus</taxon>
    </lineage>
</organism>
<dbReference type="WBParaSite" id="PS1159_v2.g5755.t1">
    <property type="protein sequence ID" value="PS1159_v2.g5755.t1"/>
    <property type="gene ID" value="PS1159_v2.g5755"/>
</dbReference>
<name>A0AC35GIV2_9BILA</name>
<reference evidence="2" key="1">
    <citation type="submission" date="2022-11" db="UniProtKB">
        <authorList>
            <consortium name="WormBaseParasite"/>
        </authorList>
    </citation>
    <scope>IDENTIFICATION</scope>
</reference>
<evidence type="ECO:0000313" key="2">
    <source>
        <dbReference type="WBParaSite" id="PS1159_v2.g5755.t1"/>
    </source>
</evidence>